<keyword evidence="4 8" id="KW-0507">mRNA processing</keyword>
<dbReference type="Pfam" id="PF02940">
    <property type="entry name" value="mRNA_triPase"/>
    <property type="match status" value="1"/>
</dbReference>
<evidence type="ECO:0000256" key="4">
    <source>
        <dbReference type="ARBA" id="ARBA00022664"/>
    </source>
</evidence>
<evidence type="ECO:0000256" key="6">
    <source>
        <dbReference type="ARBA" id="ARBA00023242"/>
    </source>
</evidence>
<comment type="function">
    <text evidence="8">First step of mRNA capping. Converts the 5'-triphosphate end of a nascent mRNA chain into a diphosphate end.</text>
</comment>
<dbReference type="EMBL" id="AMGY01000008">
    <property type="protein sequence ID" value="EXJ79337.1"/>
    <property type="molecule type" value="Genomic_DNA"/>
</dbReference>
<keyword evidence="12" id="KW-1185">Reference proteome</keyword>
<feature type="domain" description="mRNA triphosphatase Cet1-like" evidence="10">
    <location>
        <begin position="543"/>
        <end position="775"/>
    </location>
</feature>
<evidence type="ECO:0000256" key="3">
    <source>
        <dbReference type="ARBA" id="ARBA00006345"/>
    </source>
</evidence>
<evidence type="ECO:0000256" key="8">
    <source>
        <dbReference type="RuleBase" id="RU367053"/>
    </source>
</evidence>
<feature type="region of interest" description="Disordered" evidence="9">
    <location>
        <begin position="1"/>
        <end position="469"/>
    </location>
</feature>
<feature type="compositionally biased region" description="Polar residues" evidence="9">
    <location>
        <begin position="425"/>
        <end position="452"/>
    </location>
</feature>
<feature type="compositionally biased region" description="Pro residues" evidence="9">
    <location>
        <begin position="183"/>
        <end position="200"/>
    </location>
</feature>
<dbReference type="InterPro" id="IPR037009">
    <property type="entry name" value="mRNA_triPase_Cet1_sf"/>
</dbReference>
<dbReference type="GO" id="GO:0006370">
    <property type="term" value="P:7-methylguanosine mRNA capping"/>
    <property type="evidence" value="ECO:0007669"/>
    <property type="project" value="UniProtKB-UniRule"/>
</dbReference>
<feature type="compositionally biased region" description="Basic and acidic residues" evidence="9">
    <location>
        <begin position="351"/>
        <end position="363"/>
    </location>
</feature>
<dbReference type="eggNOG" id="ENOG502RZAX">
    <property type="taxonomic scope" value="Eukaryota"/>
</dbReference>
<protein>
    <recommendedName>
        <fullName evidence="8">mRNA-capping enzyme subunit beta</fullName>
        <ecNumber evidence="8">3.6.1.74</ecNumber>
    </recommendedName>
    <alternativeName>
        <fullName evidence="8">mRNA 5'-phosphatase</fullName>
    </alternativeName>
    <alternativeName>
        <fullName evidence="8">mRNA 5'-triphosphate monophosphatase</fullName>
    </alternativeName>
</protein>
<feature type="region of interest" description="Disordered" evidence="9">
    <location>
        <begin position="497"/>
        <end position="527"/>
    </location>
</feature>
<name>W9XFT5_9EURO</name>
<dbReference type="PANTHER" id="PTHR28118:SF1">
    <property type="entry name" value="POLYNUCLEOTIDE 5'-TRIPHOSPHATASE CTL1-RELATED"/>
    <property type="match status" value="1"/>
</dbReference>
<dbReference type="InterPro" id="IPR004206">
    <property type="entry name" value="mRNA_triPase_Cet1"/>
</dbReference>
<evidence type="ECO:0000313" key="12">
    <source>
        <dbReference type="Proteomes" id="UP000019478"/>
    </source>
</evidence>
<dbReference type="STRING" id="1182542.W9XFT5"/>
<dbReference type="GO" id="GO:0031533">
    <property type="term" value="C:mRNA capping enzyme complex"/>
    <property type="evidence" value="ECO:0007669"/>
    <property type="project" value="UniProtKB-UniRule"/>
</dbReference>
<feature type="compositionally biased region" description="Low complexity" evidence="9">
    <location>
        <begin position="413"/>
        <end position="424"/>
    </location>
</feature>
<comment type="cofactor">
    <cofactor evidence="1 8">
        <name>Mg(2+)</name>
        <dbReference type="ChEBI" id="CHEBI:18420"/>
    </cofactor>
</comment>
<comment type="subcellular location">
    <subcellularLocation>
        <location evidence="2 8">Nucleus</location>
    </subcellularLocation>
</comment>
<dbReference type="Proteomes" id="UP000019478">
    <property type="component" value="Unassembled WGS sequence"/>
</dbReference>
<dbReference type="Gene3D" id="3.20.100.10">
    <property type="entry name" value="mRNA triphosphatase Cet1-like"/>
    <property type="match status" value="1"/>
</dbReference>
<proteinExistence type="inferred from homology"/>
<feature type="compositionally biased region" description="Polar residues" evidence="9">
    <location>
        <begin position="218"/>
        <end position="236"/>
    </location>
</feature>
<evidence type="ECO:0000256" key="7">
    <source>
        <dbReference type="ARBA" id="ARBA00047740"/>
    </source>
</evidence>
<dbReference type="SUPFAM" id="SSF55154">
    <property type="entry name" value="CYTH-like phosphatases"/>
    <property type="match status" value="1"/>
</dbReference>
<dbReference type="InterPro" id="IPR040343">
    <property type="entry name" value="Cet1/Ctl1"/>
</dbReference>
<feature type="compositionally biased region" description="Polar residues" evidence="9">
    <location>
        <begin position="161"/>
        <end position="178"/>
    </location>
</feature>
<dbReference type="InterPro" id="IPR033469">
    <property type="entry name" value="CYTH-like_dom_sf"/>
</dbReference>
<evidence type="ECO:0000256" key="5">
    <source>
        <dbReference type="ARBA" id="ARBA00022801"/>
    </source>
</evidence>
<sequence length="819" mass="90558">MDLKSMLNDSSAQRQPPPRLHTTQSHDHTPIPTPSYESYPDRSQAHPQPLSAAEYRSPANGSYFAVQSPRQQISPPAVTPGIAGQPAYAQSPGPHGQFQTPREGIPPSHPYQPPLAPSPSIPQPPTPGSVHHYQTPSSAATYHHPGAYAAFNAPSPREDASSSNGSVHPGSRTLSPQAQFHPPLAPATPLGPPALYPRPSPYQHRPLSQGQEGFRRLSASSVGSAQSREYNQQPRGQSEHSRNGSIPRTSGEMRERERSIESVSPKTIPKPSPRRASVSLPEETRKGSQPPAQVSSDQGSHPPAQASSDRGSHPPAQASSDRGSHPPAQASSDRGSHPPAQASSDQGSNGHFHESDGQLRESDGQPQEPPNRIDEAHQHETTPKSASTSAEPRATPQHQIYHPSPGTAVVDNTTPQSIQSIQSPFSAHTSPPATVQATLKRTASVVSSANATPQPPRKRRRRDDVPIFARSARSRPLRFIDAPPAVALARNHPLVRKDTPTYHIPNGQPQDHGIPPADTAENQNQNQNQNRWEPCITNVVPYEDLSRRVSDWIYQTIGMAEAPGAGAVFEIEAKLGSIVDEQTGHRLILPVETEALFNRDKFWGRTSFQTSMTVAQHQILNTFLNDLVHETMRDSTGRPVIGYDHPREYDEFYELTEEGRRNLAPSILTWLNPRHKPRVRSTIDESTNRLKAQIIKSRLADIDIYNPNSDFDYRISISIESPWEGERQWLTEMTGGGRDRKKDRMSYRHLGYQIDLTQVSYTNRPEKEHELEIEISTEQIRVELANLRDGRPSKYEELVRGLLDNVRTLCRTGSVKKVR</sequence>
<comment type="similarity">
    <text evidence="3 8">Belongs to the fungal TPase family.</text>
</comment>
<reference evidence="11 12" key="1">
    <citation type="submission" date="2013-03" db="EMBL/GenBank/DDBJ databases">
        <title>The Genome Sequence of Capronia epimyces CBS 606.96.</title>
        <authorList>
            <consortium name="The Broad Institute Genomics Platform"/>
            <person name="Cuomo C."/>
            <person name="de Hoog S."/>
            <person name="Gorbushina A."/>
            <person name="Walker B."/>
            <person name="Young S.K."/>
            <person name="Zeng Q."/>
            <person name="Gargeya S."/>
            <person name="Fitzgerald M."/>
            <person name="Haas B."/>
            <person name="Abouelleil A."/>
            <person name="Allen A.W."/>
            <person name="Alvarado L."/>
            <person name="Arachchi H.M."/>
            <person name="Berlin A.M."/>
            <person name="Chapman S.B."/>
            <person name="Gainer-Dewar J."/>
            <person name="Goldberg J."/>
            <person name="Griggs A."/>
            <person name="Gujja S."/>
            <person name="Hansen M."/>
            <person name="Howarth C."/>
            <person name="Imamovic A."/>
            <person name="Ireland A."/>
            <person name="Larimer J."/>
            <person name="McCowan C."/>
            <person name="Murphy C."/>
            <person name="Pearson M."/>
            <person name="Poon T.W."/>
            <person name="Priest M."/>
            <person name="Roberts A."/>
            <person name="Saif S."/>
            <person name="Shea T."/>
            <person name="Sisk P."/>
            <person name="Sykes S."/>
            <person name="Wortman J."/>
            <person name="Nusbaum C."/>
            <person name="Birren B."/>
        </authorList>
    </citation>
    <scope>NUCLEOTIDE SEQUENCE [LARGE SCALE GENOMIC DNA]</scope>
    <source>
        <strain evidence="11 12">CBS 606.96</strain>
    </source>
</reference>
<dbReference type="RefSeq" id="XP_007737125.1">
    <property type="nucleotide sequence ID" value="XM_007738935.1"/>
</dbReference>
<feature type="compositionally biased region" description="Pro residues" evidence="9">
    <location>
        <begin position="107"/>
        <end position="127"/>
    </location>
</feature>
<evidence type="ECO:0000259" key="10">
    <source>
        <dbReference type="Pfam" id="PF02940"/>
    </source>
</evidence>
<dbReference type="EC" id="3.6.1.74" evidence="8"/>
<evidence type="ECO:0000313" key="11">
    <source>
        <dbReference type="EMBL" id="EXJ79337.1"/>
    </source>
</evidence>
<dbReference type="GO" id="GO:0140818">
    <property type="term" value="F:mRNA 5'-triphosphate monophosphatase activity"/>
    <property type="evidence" value="ECO:0007669"/>
    <property type="project" value="UniProtKB-EC"/>
</dbReference>
<gene>
    <name evidence="11" type="ORF">A1O3_08839</name>
</gene>
<feature type="compositionally biased region" description="Basic and acidic residues" evidence="9">
    <location>
        <begin position="371"/>
        <end position="382"/>
    </location>
</feature>
<dbReference type="OrthoDB" id="272147at2759"/>
<keyword evidence="5 8" id="KW-0378">Hydrolase</keyword>
<dbReference type="PANTHER" id="PTHR28118">
    <property type="entry name" value="POLYNUCLEOTIDE 5'-TRIPHOSPHATASE-RELATED"/>
    <property type="match status" value="1"/>
</dbReference>
<dbReference type="AlphaFoldDB" id="W9XFT5"/>
<comment type="catalytic activity">
    <reaction evidence="7">
        <text>a 5'-end triphospho-ribonucleoside in mRNA + H2O = a 5'-end diphospho-ribonucleoside in mRNA + phosphate + H(+)</text>
        <dbReference type="Rhea" id="RHEA:67004"/>
        <dbReference type="Rhea" id="RHEA-COMP:17164"/>
        <dbReference type="Rhea" id="RHEA-COMP:17165"/>
        <dbReference type="ChEBI" id="CHEBI:15377"/>
        <dbReference type="ChEBI" id="CHEBI:15378"/>
        <dbReference type="ChEBI" id="CHEBI:43474"/>
        <dbReference type="ChEBI" id="CHEBI:167616"/>
        <dbReference type="ChEBI" id="CHEBI:167618"/>
        <dbReference type="EC" id="3.6.1.74"/>
    </reaction>
    <physiologicalReaction direction="left-to-right" evidence="7">
        <dbReference type="Rhea" id="RHEA:67005"/>
    </physiologicalReaction>
</comment>
<organism evidence="11 12">
    <name type="scientific">Capronia epimyces CBS 606.96</name>
    <dbReference type="NCBI Taxonomy" id="1182542"/>
    <lineage>
        <taxon>Eukaryota</taxon>
        <taxon>Fungi</taxon>
        <taxon>Dikarya</taxon>
        <taxon>Ascomycota</taxon>
        <taxon>Pezizomycotina</taxon>
        <taxon>Eurotiomycetes</taxon>
        <taxon>Chaetothyriomycetidae</taxon>
        <taxon>Chaetothyriales</taxon>
        <taxon>Herpotrichiellaceae</taxon>
        <taxon>Capronia</taxon>
    </lineage>
</organism>
<feature type="compositionally biased region" description="Basic and acidic residues" evidence="9">
    <location>
        <begin position="251"/>
        <end position="260"/>
    </location>
</feature>
<evidence type="ECO:0000256" key="1">
    <source>
        <dbReference type="ARBA" id="ARBA00001946"/>
    </source>
</evidence>
<dbReference type="CDD" id="cd07470">
    <property type="entry name" value="CYTH-like_mRNA_RTPase"/>
    <property type="match status" value="1"/>
</dbReference>
<evidence type="ECO:0000256" key="9">
    <source>
        <dbReference type="SAM" id="MobiDB-lite"/>
    </source>
</evidence>
<evidence type="ECO:0000256" key="2">
    <source>
        <dbReference type="ARBA" id="ARBA00004123"/>
    </source>
</evidence>
<accession>W9XFT5</accession>
<keyword evidence="6 8" id="KW-0539">Nucleus</keyword>
<dbReference type="GeneID" id="19172925"/>
<comment type="subunit">
    <text evidence="8">Heterodimer. The mRNA-capping enzyme is composed of two separate chains alpha and beta, respectively a mRNA guanylyltransferase and an mRNA 5'-triphosphate monophosphatase.</text>
</comment>
<dbReference type="GO" id="GO:0004651">
    <property type="term" value="F:polynucleotide 5'-phosphatase activity"/>
    <property type="evidence" value="ECO:0007669"/>
    <property type="project" value="UniProtKB-UniRule"/>
</dbReference>
<comment type="caution">
    <text evidence="11">The sequence shown here is derived from an EMBL/GenBank/DDBJ whole genome shotgun (WGS) entry which is preliminary data.</text>
</comment>
<feature type="compositionally biased region" description="Polar residues" evidence="9">
    <location>
        <begin position="290"/>
        <end position="309"/>
    </location>
</feature>
<keyword evidence="8" id="KW-0506">mRNA capping</keyword>
<dbReference type="HOGENOM" id="CLU_368826_0_0_1"/>